<feature type="region of interest" description="Disordered" evidence="1">
    <location>
        <begin position="118"/>
        <end position="172"/>
    </location>
</feature>
<dbReference type="EMBL" id="JASCZI010245232">
    <property type="protein sequence ID" value="MED6214579.1"/>
    <property type="molecule type" value="Genomic_DNA"/>
</dbReference>
<reference evidence="2 3" key="1">
    <citation type="journal article" date="2023" name="Plants (Basel)">
        <title>Bridging the Gap: Combining Genomics and Transcriptomics Approaches to Understand Stylosanthes scabra, an Orphan Legume from the Brazilian Caatinga.</title>
        <authorList>
            <person name="Ferreira-Neto J.R.C."/>
            <person name="da Silva M.D."/>
            <person name="Binneck E."/>
            <person name="de Melo N.F."/>
            <person name="da Silva R.H."/>
            <person name="de Melo A.L.T.M."/>
            <person name="Pandolfi V."/>
            <person name="Bustamante F.O."/>
            <person name="Brasileiro-Vidal A.C."/>
            <person name="Benko-Iseppon A.M."/>
        </authorList>
    </citation>
    <scope>NUCLEOTIDE SEQUENCE [LARGE SCALE GENOMIC DNA]</scope>
    <source>
        <tissue evidence="2">Leaves</tissue>
    </source>
</reference>
<organism evidence="2 3">
    <name type="scientific">Stylosanthes scabra</name>
    <dbReference type="NCBI Taxonomy" id="79078"/>
    <lineage>
        <taxon>Eukaryota</taxon>
        <taxon>Viridiplantae</taxon>
        <taxon>Streptophyta</taxon>
        <taxon>Embryophyta</taxon>
        <taxon>Tracheophyta</taxon>
        <taxon>Spermatophyta</taxon>
        <taxon>Magnoliopsida</taxon>
        <taxon>eudicotyledons</taxon>
        <taxon>Gunneridae</taxon>
        <taxon>Pentapetalae</taxon>
        <taxon>rosids</taxon>
        <taxon>fabids</taxon>
        <taxon>Fabales</taxon>
        <taxon>Fabaceae</taxon>
        <taxon>Papilionoideae</taxon>
        <taxon>50 kb inversion clade</taxon>
        <taxon>dalbergioids sensu lato</taxon>
        <taxon>Dalbergieae</taxon>
        <taxon>Pterocarpus clade</taxon>
        <taxon>Stylosanthes</taxon>
    </lineage>
</organism>
<evidence type="ECO:0000313" key="2">
    <source>
        <dbReference type="EMBL" id="MED6214579.1"/>
    </source>
</evidence>
<comment type="caution">
    <text evidence="2">The sequence shown here is derived from an EMBL/GenBank/DDBJ whole genome shotgun (WGS) entry which is preliminary data.</text>
</comment>
<dbReference type="Proteomes" id="UP001341840">
    <property type="component" value="Unassembled WGS sequence"/>
</dbReference>
<proteinExistence type="predicted"/>
<gene>
    <name evidence="2" type="ORF">PIB30_104327</name>
</gene>
<feature type="compositionally biased region" description="Low complexity" evidence="1">
    <location>
        <begin position="149"/>
        <end position="158"/>
    </location>
</feature>
<evidence type="ECO:0000256" key="1">
    <source>
        <dbReference type="SAM" id="MobiDB-lite"/>
    </source>
</evidence>
<sequence length="172" mass="18760">MRCATRRSRGARVWERVAPGQANGAHHVWERAAPSVATWCPGPRPRDWSATTREGVLLEIFQSSLGALPALWPHDLPSPRLPSKHGAIVGCPGDPAPSPRLPEGLDLALRTSWQRGWPGSTREGQHPVSCPTLGSSYHGRGVDEGRLMRTVPRAPPQRATRRRALPKSRGST</sequence>
<name>A0ABU6YWI5_9FABA</name>
<keyword evidence="3" id="KW-1185">Reference proteome</keyword>
<accession>A0ABU6YWI5</accession>
<protein>
    <submittedName>
        <fullName evidence="2">Uncharacterized protein</fullName>
    </submittedName>
</protein>
<evidence type="ECO:0000313" key="3">
    <source>
        <dbReference type="Proteomes" id="UP001341840"/>
    </source>
</evidence>